<accession>A0A8C5NL54</accession>
<sequence length="130" mass="14740">MAPRRSLKPRPHCHDSRNAPLNSHPLLPWQHYSPTQSGPRCHSSSHAANKPRPLSMEGTQGHVHFQEQLHDSAVMVTQDKDGHFLVKGPLNWTGSQWWHILGSLSCTGRQWWHVSGSPEMDRKLMVAHHG</sequence>
<feature type="compositionally biased region" description="Basic residues" evidence="1">
    <location>
        <begin position="1"/>
        <end position="11"/>
    </location>
</feature>
<dbReference type="Proteomes" id="UP000694408">
    <property type="component" value="Unplaced"/>
</dbReference>
<name>A0A8C5NL54_JUNHY</name>
<evidence type="ECO:0000256" key="1">
    <source>
        <dbReference type="SAM" id="MobiDB-lite"/>
    </source>
</evidence>
<proteinExistence type="predicted"/>
<protein>
    <submittedName>
        <fullName evidence="2">Uncharacterized protein</fullName>
    </submittedName>
</protein>
<reference evidence="2" key="1">
    <citation type="submission" date="2025-08" db="UniProtKB">
        <authorList>
            <consortium name="Ensembl"/>
        </authorList>
    </citation>
    <scope>IDENTIFICATION</scope>
</reference>
<reference evidence="2" key="2">
    <citation type="submission" date="2025-09" db="UniProtKB">
        <authorList>
            <consortium name="Ensembl"/>
        </authorList>
    </citation>
    <scope>IDENTIFICATION</scope>
</reference>
<organism evidence="2 3">
    <name type="scientific">Junco hyemalis</name>
    <name type="common">Dark-eyed junco</name>
    <dbReference type="NCBI Taxonomy" id="40217"/>
    <lineage>
        <taxon>Eukaryota</taxon>
        <taxon>Metazoa</taxon>
        <taxon>Chordata</taxon>
        <taxon>Craniata</taxon>
        <taxon>Vertebrata</taxon>
        <taxon>Euteleostomi</taxon>
        <taxon>Archelosauria</taxon>
        <taxon>Archosauria</taxon>
        <taxon>Dinosauria</taxon>
        <taxon>Saurischia</taxon>
        <taxon>Theropoda</taxon>
        <taxon>Coelurosauria</taxon>
        <taxon>Aves</taxon>
        <taxon>Neognathae</taxon>
        <taxon>Neoaves</taxon>
        <taxon>Telluraves</taxon>
        <taxon>Australaves</taxon>
        <taxon>Passeriformes</taxon>
        <taxon>Passerellidae</taxon>
        <taxon>Junco</taxon>
    </lineage>
</organism>
<dbReference type="AlphaFoldDB" id="A0A8C5NL54"/>
<dbReference type="Ensembl" id="ENSJHYT00000008293.1">
    <property type="protein sequence ID" value="ENSJHYP00000006799.1"/>
    <property type="gene ID" value="ENSJHYG00000005458.1"/>
</dbReference>
<feature type="compositionally biased region" description="Polar residues" evidence="1">
    <location>
        <begin position="32"/>
        <end position="47"/>
    </location>
</feature>
<feature type="region of interest" description="Disordered" evidence="1">
    <location>
        <begin position="1"/>
        <end position="58"/>
    </location>
</feature>
<evidence type="ECO:0000313" key="3">
    <source>
        <dbReference type="Proteomes" id="UP000694408"/>
    </source>
</evidence>
<keyword evidence="3" id="KW-1185">Reference proteome</keyword>
<evidence type="ECO:0000313" key="2">
    <source>
        <dbReference type="Ensembl" id="ENSJHYP00000006799.1"/>
    </source>
</evidence>